<dbReference type="KEGG" id="pmf:P9303_02751"/>
<dbReference type="Gene3D" id="2.40.50.140">
    <property type="entry name" value="Nucleic acid-binding proteins"/>
    <property type="match status" value="1"/>
</dbReference>
<keyword evidence="1" id="KW-1133">Transmembrane helix</keyword>
<reference evidence="3 4" key="1">
    <citation type="journal article" date="2007" name="PLoS Genet.">
        <title>Patterns and implications of gene gain and loss in the evolution of Prochlorococcus.</title>
        <authorList>
            <person name="Kettler G.C."/>
            <person name="Martiny A.C."/>
            <person name="Huang K."/>
            <person name="Zucker J."/>
            <person name="Coleman M.L."/>
            <person name="Rodrigue S."/>
            <person name="Chen F."/>
            <person name="Lapidus A."/>
            <person name="Ferriera S."/>
            <person name="Johnson J."/>
            <person name="Steglich C."/>
            <person name="Church G.M."/>
            <person name="Richardson P."/>
            <person name="Chisholm S.W."/>
        </authorList>
    </citation>
    <scope>NUCLEOTIDE SEQUENCE [LARGE SCALE GENOMIC DNA]</scope>
    <source>
        <strain evidence="3 4">MIT 9303</strain>
    </source>
</reference>
<feature type="transmembrane region" description="Helical" evidence="1">
    <location>
        <begin position="47"/>
        <end position="65"/>
    </location>
</feature>
<sequence>MAWASCFLFSFFILILVLVQEGIEGFLTACLLALAVSSVVAWLPLPFYIQVFILAGLSALLLLGLKKWERGSKSPLISRWNALRQNSEKDVSRGELALVLEGFSSSRPGAQLRVNWDGQSWSARCLSSSREFLRGERVEVVGREGTCLIVAPLDAQQ</sequence>
<dbReference type="Pfam" id="PF01957">
    <property type="entry name" value="NfeD"/>
    <property type="match status" value="1"/>
</dbReference>
<evidence type="ECO:0000256" key="1">
    <source>
        <dbReference type="SAM" id="Phobius"/>
    </source>
</evidence>
<dbReference type="BioCyc" id="PMAR59922:G1G80-265-MONOMER"/>
<evidence type="ECO:0000313" key="4">
    <source>
        <dbReference type="Proteomes" id="UP000002274"/>
    </source>
</evidence>
<dbReference type="HOGENOM" id="CLU_116732_1_0_3"/>
<protein>
    <recommendedName>
        <fullName evidence="2">NfeD-like C-terminal domain-containing protein</fullName>
    </recommendedName>
</protein>
<feature type="domain" description="NfeD-like C-terminal" evidence="2">
    <location>
        <begin position="109"/>
        <end position="152"/>
    </location>
</feature>
<name>A2C6C0_PROM3</name>
<keyword evidence="1" id="KW-0812">Transmembrane</keyword>
<accession>A2C6C0</accession>
<keyword evidence="1" id="KW-0472">Membrane</keyword>
<evidence type="ECO:0000313" key="3">
    <source>
        <dbReference type="EMBL" id="ABM77030.1"/>
    </source>
</evidence>
<dbReference type="SUPFAM" id="SSF141322">
    <property type="entry name" value="NfeD domain-like"/>
    <property type="match status" value="1"/>
</dbReference>
<evidence type="ECO:0000259" key="2">
    <source>
        <dbReference type="Pfam" id="PF01957"/>
    </source>
</evidence>
<gene>
    <name evidence="3" type="ordered locus">P9303_02751</name>
</gene>
<dbReference type="InterPro" id="IPR002810">
    <property type="entry name" value="NfeD-like_C"/>
</dbReference>
<dbReference type="STRING" id="59922.P9303_02751"/>
<organism evidence="3 4">
    <name type="scientific">Prochlorococcus marinus (strain MIT 9303)</name>
    <dbReference type="NCBI Taxonomy" id="59922"/>
    <lineage>
        <taxon>Bacteria</taxon>
        <taxon>Bacillati</taxon>
        <taxon>Cyanobacteriota</taxon>
        <taxon>Cyanophyceae</taxon>
        <taxon>Synechococcales</taxon>
        <taxon>Prochlorococcaceae</taxon>
        <taxon>Prochlorococcus</taxon>
    </lineage>
</organism>
<proteinExistence type="predicted"/>
<dbReference type="RefSeq" id="WP_011824958.1">
    <property type="nucleotide sequence ID" value="NC_008820.1"/>
</dbReference>
<dbReference type="AlphaFoldDB" id="A2C6C0"/>
<dbReference type="Proteomes" id="UP000002274">
    <property type="component" value="Chromosome"/>
</dbReference>
<dbReference type="EMBL" id="CP000554">
    <property type="protein sequence ID" value="ABM77030.1"/>
    <property type="molecule type" value="Genomic_DNA"/>
</dbReference>
<dbReference type="InterPro" id="IPR012340">
    <property type="entry name" value="NA-bd_OB-fold"/>
</dbReference>